<dbReference type="Pfam" id="PF03572">
    <property type="entry name" value="Peptidase_S41"/>
    <property type="match status" value="1"/>
</dbReference>
<dbReference type="PANTHER" id="PTHR32060:SF22">
    <property type="entry name" value="CARBOXYL-TERMINAL-PROCESSING PEPTIDASE 3, CHLOROPLASTIC"/>
    <property type="match status" value="1"/>
</dbReference>
<accession>A0AAD5XS36</accession>
<evidence type="ECO:0000256" key="1">
    <source>
        <dbReference type="SAM" id="SignalP"/>
    </source>
</evidence>
<dbReference type="EMBL" id="JADGJQ010000012">
    <property type="protein sequence ID" value="KAJ3181427.1"/>
    <property type="molecule type" value="Genomic_DNA"/>
</dbReference>
<dbReference type="GO" id="GO:0004175">
    <property type="term" value="F:endopeptidase activity"/>
    <property type="evidence" value="ECO:0007669"/>
    <property type="project" value="TreeGrafter"/>
</dbReference>
<keyword evidence="4" id="KW-1185">Reference proteome</keyword>
<feature type="chain" id="PRO_5042207539" description="Tail specific protease domain-containing protein" evidence="1">
    <location>
        <begin position="19"/>
        <end position="837"/>
    </location>
</feature>
<dbReference type="Proteomes" id="UP001212152">
    <property type="component" value="Unassembled WGS sequence"/>
</dbReference>
<sequence length="837" mass="89489">MLITTAFTALLAASAATAQLTPAKRYGLLKDVRPELGFANYSPAQKDLVAQQVQAMFQIYSHEYTKIKDIHVDAQAAIAKARKNASSLSLKDFNYEMASIFLSLRDFHTNYEIGGAHSCYGFVTPFKFNFVQSPDIANDPRVVVEALTVDPNILALTKDQVSKVQVGDSLEKIDGLTFRQHWIKTQAATGGANQYGGYRAALGLLSSINGKLYPAPAKDAVTFEFHRPGSKTNYSVTVPWVTVGKRACLADAPGGGSANLGAPKFHGPNLTKEKKKGPVGVKPSSPLDGMKLFGDSNNDLIWKPTDSSIINWTIYKHGGANLGVIQLTAFEDDTHPDGLGPAAEVFQNLLLNELAETDSVVIDVRDNGGGIISFADVLPQLFVPNFVPGKARAIRTENNRILMVVDSADGPTWAASYNQSHPGDLYTVPEAFSTVEQDNAIGQLYLRPVGVFTDANCYSSCDMFSASMQDFGVTVFGEDGTTGAGGANVVEHRSFLQAAAPTIFKPLPYQDVDATGAVRLGAPDFRVAWRETLRVNKNAGVVIEDRGVLTDVVVRPVVADFLPINNSTGKSTQFDKIAAVLKKAGTSTGKAGLFFQSPLALQYSTTGSAVSFPYSSQQIKKLELRDSTGKVVGTASPSPFYRRTTGVLKASQKSTALGYFAYNIRGYGANGKQVLTTKRVVTVTPGLDKYVKVAAGQTFNYAGTGAYSAVYNSNSPAVNGWQVSKTGVAIVGNGIQYADNTDTDLRVFANVPKGGAKLAVTFKFDTELNYDFFTISVRSVTAGAPVTPVQLARETGKGSVDQTFDLPGGNIDISFHFVSDGGVDFSGVTISKIAIKA</sequence>
<feature type="domain" description="Tail specific protease" evidence="2">
    <location>
        <begin position="321"/>
        <end position="489"/>
    </location>
</feature>
<dbReference type="GO" id="GO:0006508">
    <property type="term" value="P:proteolysis"/>
    <property type="evidence" value="ECO:0007669"/>
    <property type="project" value="InterPro"/>
</dbReference>
<feature type="signal peptide" evidence="1">
    <location>
        <begin position="1"/>
        <end position="18"/>
    </location>
</feature>
<evidence type="ECO:0000313" key="3">
    <source>
        <dbReference type="EMBL" id="KAJ3181427.1"/>
    </source>
</evidence>
<gene>
    <name evidence="3" type="ORF">HDU87_001034</name>
</gene>
<reference evidence="3" key="1">
    <citation type="submission" date="2020-05" db="EMBL/GenBank/DDBJ databases">
        <title>Phylogenomic resolution of chytrid fungi.</title>
        <authorList>
            <person name="Stajich J.E."/>
            <person name="Amses K."/>
            <person name="Simmons R."/>
            <person name="Seto K."/>
            <person name="Myers J."/>
            <person name="Bonds A."/>
            <person name="Quandt C.A."/>
            <person name="Barry K."/>
            <person name="Liu P."/>
            <person name="Grigoriev I."/>
            <person name="Longcore J.E."/>
            <person name="James T.Y."/>
        </authorList>
    </citation>
    <scope>NUCLEOTIDE SEQUENCE</scope>
    <source>
        <strain evidence="3">JEL0379</strain>
    </source>
</reference>
<dbReference type="PANTHER" id="PTHR32060">
    <property type="entry name" value="TAIL-SPECIFIC PROTEASE"/>
    <property type="match status" value="1"/>
</dbReference>
<evidence type="ECO:0000313" key="4">
    <source>
        <dbReference type="Proteomes" id="UP001212152"/>
    </source>
</evidence>
<comment type="caution">
    <text evidence="3">The sequence shown here is derived from an EMBL/GenBank/DDBJ whole genome shotgun (WGS) entry which is preliminary data.</text>
</comment>
<keyword evidence="1" id="KW-0732">Signal</keyword>
<dbReference type="InterPro" id="IPR029045">
    <property type="entry name" value="ClpP/crotonase-like_dom_sf"/>
</dbReference>
<dbReference type="AlphaFoldDB" id="A0AAD5XS36"/>
<dbReference type="Gene3D" id="3.90.226.10">
    <property type="entry name" value="2-enoyl-CoA Hydratase, Chain A, domain 1"/>
    <property type="match status" value="1"/>
</dbReference>
<organism evidence="3 4">
    <name type="scientific">Geranomyces variabilis</name>
    <dbReference type="NCBI Taxonomy" id="109894"/>
    <lineage>
        <taxon>Eukaryota</taxon>
        <taxon>Fungi</taxon>
        <taxon>Fungi incertae sedis</taxon>
        <taxon>Chytridiomycota</taxon>
        <taxon>Chytridiomycota incertae sedis</taxon>
        <taxon>Chytridiomycetes</taxon>
        <taxon>Spizellomycetales</taxon>
        <taxon>Powellomycetaceae</taxon>
        <taxon>Geranomyces</taxon>
    </lineage>
</organism>
<name>A0AAD5XS36_9FUNG</name>
<dbReference type="SUPFAM" id="SSF52096">
    <property type="entry name" value="ClpP/crotonase"/>
    <property type="match status" value="1"/>
</dbReference>
<evidence type="ECO:0000259" key="2">
    <source>
        <dbReference type="Pfam" id="PF03572"/>
    </source>
</evidence>
<protein>
    <recommendedName>
        <fullName evidence="2">Tail specific protease domain-containing protein</fullName>
    </recommendedName>
</protein>
<dbReference type="InterPro" id="IPR005151">
    <property type="entry name" value="Tail-specific_protease"/>
</dbReference>
<proteinExistence type="predicted"/>
<dbReference type="GO" id="GO:0008236">
    <property type="term" value="F:serine-type peptidase activity"/>
    <property type="evidence" value="ECO:0007669"/>
    <property type="project" value="InterPro"/>
</dbReference>